<keyword evidence="10" id="KW-0732">Signal</keyword>
<dbReference type="GO" id="GO:0015562">
    <property type="term" value="F:efflux transmembrane transporter activity"/>
    <property type="evidence" value="ECO:0007669"/>
    <property type="project" value="InterPro"/>
</dbReference>
<gene>
    <name evidence="11" type="ORF">GCM10011507_12630</name>
</gene>
<dbReference type="AlphaFoldDB" id="A0A916W3B4"/>
<reference evidence="11" key="2">
    <citation type="submission" date="2020-09" db="EMBL/GenBank/DDBJ databases">
        <authorList>
            <person name="Sun Q."/>
            <person name="Zhou Y."/>
        </authorList>
    </citation>
    <scope>NUCLEOTIDE SEQUENCE</scope>
    <source>
        <strain evidence="11">CGMCC 1.15447</strain>
    </source>
</reference>
<evidence type="ECO:0000256" key="1">
    <source>
        <dbReference type="ARBA" id="ARBA00004442"/>
    </source>
</evidence>
<dbReference type="InterPro" id="IPR051906">
    <property type="entry name" value="TolC-like"/>
</dbReference>
<dbReference type="PANTHER" id="PTHR30026:SF21">
    <property type="entry name" value="SLR1270 PROTEIN"/>
    <property type="match status" value="1"/>
</dbReference>
<evidence type="ECO:0000256" key="2">
    <source>
        <dbReference type="ARBA" id="ARBA00007613"/>
    </source>
</evidence>
<evidence type="ECO:0000256" key="7">
    <source>
        <dbReference type="ARBA" id="ARBA00023237"/>
    </source>
</evidence>
<dbReference type="EMBL" id="BMJB01000001">
    <property type="protein sequence ID" value="GGA62562.1"/>
    <property type="molecule type" value="Genomic_DNA"/>
</dbReference>
<reference evidence="11" key="1">
    <citation type="journal article" date="2014" name="Int. J. Syst. Evol. Microbiol.">
        <title>Complete genome sequence of Corynebacterium casei LMG S-19264T (=DSM 44701T), isolated from a smear-ripened cheese.</title>
        <authorList>
            <consortium name="US DOE Joint Genome Institute (JGI-PGF)"/>
            <person name="Walter F."/>
            <person name="Albersmeier A."/>
            <person name="Kalinowski J."/>
            <person name="Ruckert C."/>
        </authorList>
    </citation>
    <scope>NUCLEOTIDE SEQUENCE</scope>
    <source>
        <strain evidence="11">CGMCC 1.15447</strain>
    </source>
</reference>
<dbReference type="GO" id="GO:1990281">
    <property type="term" value="C:efflux pump complex"/>
    <property type="evidence" value="ECO:0007669"/>
    <property type="project" value="TreeGrafter"/>
</dbReference>
<name>A0A916W3B4_9BACT</name>
<dbReference type="Proteomes" id="UP000648801">
    <property type="component" value="Unassembled WGS sequence"/>
</dbReference>
<evidence type="ECO:0000256" key="9">
    <source>
        <dbReference type="SAM" id="MobiDB-lite"/>
    </source>
</evidence>
<dbReference type="Pfam" id="PF02321">
    <property type="entry name" value="OEP"/>
    <property type="match status" value="2"/>
</dbReference>
<evidence type="ECO:0000256" key="6">
    <source>
        <dbReference type="ARBA" id="ARBA00023136"/>
    </source>
</evidence>
<evidence type="ECO:0000256" key="3">
    <source>
        <dbReference type="ARBA" id="ARBA00022448"/>
    </source>
</evidence>
<evidence type="ECO:0000256" key="10">
    <source>
        <dbReference type="SAM" id="SignalP"/>
    </source>
</evidence>
<dbReference type="GO" id="GO:0015288">
    <property type="term" value="F:porin activity"/>
    <property type="evidence" value="ECO:0007669"/>
    <property type="project" value="TreeGrafter"/>
</dbReference>
<dbReference type="InterPro" id="IPR003423">
    <property type="entry name" value="OMP_efflux"/>
</dbReference>
<evidence type="ECO:0000256" key="5">
    <source>
        <dbReference type="ARBA" id="ARBA00022692"/>
    </source>
</evidence>
<feature type="compositionally biased region" description="Polar residues" evidence="9">
    <location>
        <begin position="46"/>
        <end position="64"/>
    </location>
</feature>
<comment type="subcellular location">
    <subcellularLocation>
        <location evidence="1">Cell outer membrane</location>
    </subcellularLocation>
</comment>
<accession>A0A916W3B4</accession>
<protein>
    <submittedName>
        <fullName evidence="11">Transporter</fullName>
    </submittedName>
</protein>
<dbReference type="SUPFAM" id="SSF56954">
    <property type="entry name" value="Outer membrane efflux proteins (OEP)"/>
    <property type="match status" value="1"/>
</dbReference>
<feature type="signal peptide" evidence="10">
    <location>
        <begin position="1"/>
        <end position="46"/>
    </location>
</feature>
<keyword evidence="8" id="KW-0175">Coiled coil</keyword>
<keyword evidence="3" id="KW-0813">Transport</keyword>
<dbReference type="PANTHER" id="PTHR30026">
    <property type="entry name" value="OUTER MEMBRANE PROTEIN TOLC"/>
    <property type="match status" value="1"/>
</dbReference>
<comment type="similarity">
    <text evidence="2">Belongs to the outer membrane factor (OMF) (TC 1.B.17) family.</text>
</comment>
<dbReference type="GO" id="GO:0009279">
    <property type="term" value="C:cell outer membrane"/>
    <property type="evidence" value="ECO:0007669"/>
    <property type="project" value="UniProtKB-SubCell"/>
</dbReference>
<evidence type="ECO:0000256" key="4">
    <source>
        <dbReference type="ARBA" id="ARBA00022452"/>
    </source>
</evidence>
<organism evidence="11 12">
    <name type="scientific">Edaphobacter acidisoli</name>
    <dbReference type="NCBI Taxonomy" id="2040573"/>
    <lineage>
        <taxon>Bacteria</taxon>
        <taxon>Pseudomonadati</taxon>
        <taxon>Acidobacteriota</taxon>
        <taxon>Terriglobia</taxon>
        <taxon>Terriglobales</taxon>
        <taxon>Acidobacteriaceae</taxon>
        <taxon>Edaphobacter</taxon>
    </lineage>
</organism>
<feature type="coiled-coil region" evidence="8">
    <location>
        <begin position="432"/>
        <end position="459"/>
    </location>
</feature>
<proteinExistence type="inferred from homology"/>
<keyword evidence="7" id="KW-0998">Cell outer membrane</keyword>
<feature type="chain" id="PRO_5037044046" evidence="10">
    <location>
        <begin position="47"/>
        <end position="516"/>
    </location>
</feature>
<keyword evidence="4" id="KW-1134">Transmembrane beta strand</keyword>
<comment type="caution">
    <text evidence="11">The sequence shown here is derived from an EMBL/GenBank/DDBJ whole genome shotgun (WGS) entry which is preliminary data.</text>
</comment>
<keyword evidence="5" id="KW-0812">Transmembrane</keyword>
<keyword evidence="6" id="KW-0472">Membrane</keyword>
<evidence type="ECO:0000313" key="11">
    <source>
        <dbReference type="EMBL" id="GGA62562.1"/>
    </source>
</evidence>
<dbReference type="Gene3D" id="1.20.1600.10">
    <property type="entry name" value="Outer membrane efflux proteins (OEP)"/>
    <property type="match status" value="1"/>
</dbReference>
<feature type="region of interest" description="Disordered" evidence="9">
    <location>
        <begin position="45"/>
        <end position="64"/>
    </location>
</feature>
<keyword evidence="12" id="KW-1185">Reference proteome</keyword>
<evidence type="ECO:0000256" key="8">
    <source>
        <dbReference type="SAM" id="Coils"/>
    </source>
</evidence>
<sequence length="516" mass="54392">MHCPSSKGKDTGNIKHMTKCKPARVAGSIAVALAACLLGATGKAQAPNTPASGASTATESSPVAGAQQQLYTASGENGAKTTQGSFAGSVVTGKATSGVIDLSLDDAVQRGLRQNLGLILQSSAEKNASGQRLEELQALLPTVTGTAAIEVQQINLAAFGLKFPGLNPIVGPFQTVDFRAYLTQNLVNVSALQNYLAAKHNFNAAHLTAQDARDLVVLTVGNGYLLCIADSARIDAVTAELATSKLSLDQANAAHDAGTSPKLDVLRAQVDYQNEQQRLISAKNEFEKDKLALARAIGLPLDQQFNLTDKVPFAALNGVDPQTAFAQALKTRKDLQASEEQVKAAEAEKKSAWAYQLPVASFSGDFGDLGTTPGHSHGTYSATGQITAPILQIAKTRGQEQVAGAQYDEARAKLADQTQQVNQDVRDSLLDIQAAEKLVDATRSNVELAKEALDEAQQRFHAGVSDNLAVSEAQAQTEQANDQYISALYQHNVAKLALARALGAAQTNYKDYLGGK</sequence>
<evidence type="ECO:0000313" key="12">
    <source>
        <dbReference type="Proteomes" id="UP000648801"/>
    </source>
</evidence>